<dbReference type="RefSeq" id="WP_013459118.1">
    <property type="nucleotide sequence ID" value="NC_014762.1"/>
</dbReference>
<organism evidence="2 3">
    <name type="scientific">Sulfuricurvum kujiense (strain ATCC BAA-921 / DSM 16994 / JCM 11577 / YK-1)</name>
    <dbReference type="NCBI Taxonomy" id="709032"/>
    <lineage>
        <taxon>Bacteria</taxon>
        <taxon>Pseudomonadati</taxon>
        <taxon>Campylobacterota</taxon>
        <taxon>Epsilonproteobacteria</taxon>
        <taxon>Campylobacterales</taxon>
        <taxon>Sulfurimonadaceae</taxon>
        <taxon>Sulfuricurvum</taxon>
    </lineage>
</organism>
<dbReference type="HOGENOM" id="CLU_034656_1_0_7"/>
<feature type="transmembrane region" description="Helical" evidence="1">
    <location>
        <begin position="149"/>
        <end position="169"/>
    </location>
</feature>
<reference evidence="2 3" key="1">
    <citation type="journal article" date="2012" name="Stand. Genomic Sci.">
        <title>Complete genome sequence of the sulfur compounds oxidizing chemolithoautotroph Sulfuricurvum kujiense type strain (YK-1(T)).</title>
        <authorList>
            <person name="Han C."/>
            <person name="Kotsyurbenko O."/>
            <person name="Chertkov O."/>
            <person name="Held B."/>
            <person name="Lapidus A."/>
            <person name="Nolan M."/>
            <person name="Lucas S."/>
            <person name="Hammon N."/>
            <person name="Deshpande S."/>
            <person name="Cheng J.F."/>
            <person name="Tapia R."/>
            <person name="Goodwin L.A."/>
            <person name="Pitluck S."/>
            <person name="Liolios K."/>
            <person name="Pagani I."/>
            <person name="Ivanova N."/>
            <person name="Mavromatis K."/>
            <person name="Mikhailova N."/>
            <person name="Pati A."/>
            <person name="Chen A."/>
            <person name="Palaniappan K."/>
            <person name="Land M."/>
            <person name="Hauser L."/>
            <person name="Chang Y.J."/>
            <person name="Jeffries C.D."/>
            <person name="Brambilla E.M."/>
            <person name="Rohde M."/>
            <person name="Spring S."/>
            <person name="Sikorski J."/>
            <person name="Goker M."/>
            <person name="Woyke T."/>
            <person name="Bristow J."/>
            <person name="Eisen J.A."/>
            <person name="Markowitz V."/>
            <person name="Hugenholtz P."/>
            <person name="Kyrpides N.C."/>
            <person name="Klenk H.P."/>
            <person name="Detter J.C."/>
        </authorList>
    </citation>
    <scope>NUCLEOTIDE SEQUENCE [LARGE SCALE GENOMIC DNA]</scope>
    <source>
        <strain evidence="3">ATCC BAA-921 / DSM 16994 / JCM 11577 / YK-1</strain>
    </source>
</reference>
<keyword evidence="1" id="KW-0472">Membrane</keyword>
<evidence type="ECO:0000313" key="2">
    <source>
        <dbReference type="EMBL" id="ADR32921.1"/>
    </source>
</evidence>
<evidence type="ECO:0000313" key="3">
    <source>
        <dbReference type="Proteomes" id="UP000008721"/>
    </source>
</evidence>
<dbReference type="STRING" id="709032.Sulku_0254"/>
<evidence type="ECO:0000256" key="1">
    <source>
        <dbReference type="SAM" id="Phobius"/>
    </source>
</evidence>
<dbReference type="AlphaFoldDB" id="E4TY08"/>
<feature type="transmembrane region" description="Helical" evidence="1">
    <location>
        <begin position="243"/>
        <end position="261"/>
    </location>
</feature>
<feature type="transmembrane region" description="Helical" evidence="1">
    <location>
        <begin position="217"/>
        <end position="237"/>
    </location>
</feature>
<dbReference type="EMBL" id="CP002355">
    <property type="protein sequence ID" value="ADR32921.1"/>
    <property type="molecule type" value="Genomic_DNA"/>
</dbReference>
<keyword evidence="1" id="KW-0812">Transmembrane</keyword>
<dbReference type="OrthoDB" id="5295665at2"/>
<evidence type="ECO:0008006" key="4">
    <source>
        <dbReference type="Google" id="ProtNLM"/>
    </source>
</evidence>
<sequence length="410" mass="45391">MNVSPGFSLPLRLIAPYFVAAVLFNIASMIFLFFLQSDIGLRDFRVIGWVHAYMIGFVMMSIIGAMAQLSVVVAEVHHRYPKVFAWIGPLLGAGTVVLVIGFIYNPFWLGIGGGLILCALAIFAFNLFITLRFSRRRTAVTRSMQWSTLFLGIGLMIGMMMALGYGGIIPVDPTHWRMGHIFAVFGGYVMINIMGVSTVLLPMFGACNRVSDNDYTVSFYTMVIAVGMMLFASVLQIEILEYVALWLGIGSVMYYMFRVYLIFTSRKRVYSDIWERSVSVAFIALALSVGSGVYGIVSGSEKAHMISFWFLTAGFLGFLITAHLYKIVPFLVWFERYAPYVDEREVPMLHQLLPAKLADIQWGFAVAGLVMIAAAMGTGINALWQIGAFLSVLSGGVLLAVLIRVLGDKL</sequence>
<protein>
    <recommendedName>
        <fullName evidence="4">Cbb3-type cytochrome c oxidase subunit I</fullName>
    </recommendedName>
</protein>
<keyword evidence="3" id="KW-1185">Reference proteome</keyword>
<feature type="transmembrane region" description="Helical" evidence="1">
    <location>
        <begin position="308"/>
        <end position="334"/>
    </location>
</feature>
<feature type="transmembrane region" description="Helical" evidence="1">
    <location>
        <begin position="382"/>
        <end position="406"/>
    </location>
</feature>
<feature type="transmembrane region" description="Helical" evidence="1">
    <location>
        <begin position="181"/>
        <end position="205"/>
    </location>
</feature>
<dbReference type="KEGG" id="sku:Sulku_0254"/>
<dbReference type="eggNOG" id="COG3278">
    <property type="taxonomic scope" value="Bacteria"/>
</dbReference>
<name>E4TY08_SULKY</name>
<accession>E4TY08</accession>
<dbReference type="Proteomes" id="UP000008721">
    <property type="component" value="Chromosome"/>
</dbReference>
<keyword evidence="1" id="KW-1133">Transmembrane helix</keyword>
<feature type="transmembrane region" description="Helical" evidence="1">
    <location>
        <begin position="83"/>
        <end position="104"/>
    </location>
</feature>
<feature type="transmembrane region" description="Helical" evidence="1">
    <location>
        <begin position="12"/>
        <end position="34"/>
    </location>
</feature>
<feature type="transmembrane region" description="Helical" evidence="1">
    <location>
        <begin position="273"/>
        <end position="296"/>
    </location>
</feature>
<gene>
    <name evidence="2" type="ordered locus">Sulku_0254</name>
</gene>
<feature type="transmembrane region" description="Helical" evidence="1">
    <location>
        <begin position="110"/>
        <end position="129"/>
    </location>
</feature>
<proteinExistence type="predicted"/>
<feature type="transmembrane region" description="Helical" evidence="1">
    <location>
        <begin position="355"/>
        <end position="376"/>
    </location>
</feature>
<feature type="transmembrane region" description="Helical" evidence="1">
    <location>
        <begin position="46"/>
        <end position="71"/>
    </location>
</feature>